<dbReference type="AlphaFoldDB" id="A0A9P3ZHB0"/>
<dbReference type="EMBL" id="VVUY01000011">
    <property type="protein sequence ID" value="KAA2558863.1"/>
    <property type="molecule type" value="Genomic_DNA"/>
</dbReference>
<proteinExistence type="predicted"/>
<organism evidence="2 3">
    <name type="scientific">Alistipes onderdonkii</name>
    <dbReference type="NCBI Taxonomy" id="328813"/>
    <lineage>
        <taxon>Bacteria</taxon>
        <taxon>Pseudomonadati</taxon>
        <taxon>Bacteroidota</taxon>
        <taxon>Bacteroidia</taxon>
        <taxon>Bacteroidales</taxon>
        <taxon>Rikenellaceae</taxon>
        <taxon>Alistipes</taxon>
    </lineage>
</organism>
<accession>A0A9P3ZHB0</accession>
<gene>
    <name evidence="2" type="ORF">F2S36_11975</name>
</gene>
<reference evidence="2 3" key="1">
    <citation type="journal article" date="2019" name="Nat. Med.">
        <title>A library of human gut bacterial isolates paired with longitudinal multiomics data enables mechanistic microbiome research.</title>
        <authorList>
            <person name="Poyet M."/>
            <person name="Groussin M."/>
            <person name="Gibbons S.M."/>
            <person name="Avila-Pacheco J."/>
            <person name="Jiang X."/>
            <person name="Kearney S.M."/>
            <person name="Perrotta A.R."/>
            <person name="Berdy B."/>
            <person name="Zhao S."/>
            <person name="Lieberman T.D."/>
            <person name="Swanson P.K."/>
            <person name="Smith M."/>
            <person name="Roesemann S."/>
            <person name="Alexander J.E."/>
            <person name="Rich S.A."/>
            <person name="Livny J."/>
            <person name="Vlamakis H."/>
            <person name="Clish C."/>
            <person name="Bullock K."/>
            <person name="Deik A."/>
            <person name="Scott J."/>
            <person name="Pierce K.A."/>
            <person name="Xavier R.J."/>
            <person name="Alm E.J."/>
        </authorList>
    </citation>
    <scope>NUCLEOTIDE SEQUENCE [LARGE SCALE GENOMIC DNA]</scope>
    <source>
        <strain evidence="2 3">BIOML-A204</strain>
    </source>
</reference>
<feature type="transmembrane region" description="Helical" evidence="1">
    <location>
        <begin position="102"/>
        <end position="122"/>
    </location>
</feature>
<sequence>MNGSKLAPEAARIALLDRINYSQSALQKAYDSHKILLEQLNEISDELTMPDKILLEVEEYLEPEYTRATRIENIKLWLTVALGVSSLCLTINHIAAIYYTGVILFVVALILGIVLLVVSTALRKGNIQQRKAWLNKLLSIIVAILFFAICAASILLYYFNEDTYFIFSSILFGGGCILMMFFIRRLDNQIRLLRIRGKIFKKASNYKSNKD</sequence>
<dbReference type="RefSeq" id="WP_055204672.1">
    <property type="nucleotide sequence ID" value="NZ_DAWDXQ010000022.1"/>
</dbReference>
<keyword evidence="1" id="KW-0472">Membrane</keyword>
<keyword evidence="1" id="KW-0812">Transmembrane</keyword>
<feature type="transmembrane region" description="Helical" evidence="1">
    <location>
        <begin position="76"/>
        <end position="96"/>
    </location>
</feature>
<evidence type="ECO:0000313" key="2">
    <source>
        <dbReference type="EMBL" id="KAA2558863.1"/>
    </source>
</evidence>
<feature type="transmembrane region" description="Helical" evidence="1">
    <location>
        <begin position="164"/>
        <end position="183"/>
    </location>
</feature>
<evidence type="ECO:0000256" key="1">
    <source>
        <dbReference type="SAM" id="Phobius"/>
    </source>
</evidence>
<name>A0A9P3ZHB0_9BACT</name>
<feature type="transmembrane region" description="Helical" evidence="1">
    <location>
        <begin position="134"/>
        <end position="158"/>
    </location>
</feature>
<comment type="caution">
    <text evidence="2">The sequence shown here is derived from an EMBL/GenBank/DDBJ whole genome shotgun (WGS) entry which is preliminary data.</text>
</comment>
<keyword evidence="1" id="KW-1133">Transmembrane helix</keyword>
<protein>
    <submittedName>
        <fullName evidence="2">Uncharacterized protein</fullName>
    </submittedName>
</protein>
<evidence type="ECO:0000313" key="3">
    <source>
        <dbReference type="Proteomes" id="UP000323119"/>
    </source>
</evidence>
<dbReference type="Proteomes" id="UP000323119">
    <property type="component" value="Unassembled WGS sequence"/>
</dbReference>